<evidence type="ECO:0000256" key="5">
    <source>
        <dbReference type="ARBA" id="ARBA00004496"/>
    </source>
</evidence>
<keyword evidence="11" id="KW-0378">Hydrolase</keyword>
<dbReference type="EMBL" id="BMXI01000010">
    <property type="protein sequence ID" value="GHC56450.1"/>
    <property type="molecule type" value="Genomic_DNA"/>
</dbReference>
<evidence type="ECO:0000259" key="17">
    <source>
        <dbReference type="Pfam" id="PF08450"/>
    </source>
</evidence>
<dbReference type="Pfam" id="PF08450">
    <property type="entry name" value="SGL"/>
    <property type="match status" value="1"/>
</dbReference>
<evidence type="ECO:0000256" key="11">
    <source>
        <dbReference type="ARBA" id="ARBA00022801"/>
    </source>
</evidence>
<dbReference type="EC" id="3.1.1.17" evidence="7"/>
<keyword evidence="15" id="KW-0862">Zinc</keyword>
<keyword evidence="9" id="KW-0963">Cytoplasm</keyword>
<dbReference type="AlphaFoldDB" id="A0A918WL62"/>
<evidence type="ECO:0000313" key="18">
    <source>
        <dbReference type="EMBL" id="GHC56450.1"/>
    </source>
</evidence>
<dbReference type="InterPro" id="IPR008367">
    <property type="entry name" value="Regucalcin"/>
</dbReference>
<evidence type="ECO:0000256" key="7">
    <source>
        <dbReference type="ARBA" id="ARBA00013227"/>
    </source>
</evidence>
<reference evidence="18" key="1">
    <citation type="journal article" date="2014" name="Int. J. Syst. Evol. Microbiol.">
        <title>Complete genome sequence of Corynebacterium casei LMG S-19264T (=DSM 44701T), isolated from a smear-ripened cheese.</title>
        <authorList>
            <consortium name="US DOE Joint Genome Institute (JGI-PGF)"/>
            <person name="Walter F."/>
            <person name="Albersmeier A."/>
            <person name="Kalinowski J."/>
            <person name="Ruckert C."/>
        </authorList>
    </citation>
    <scope>NUCLEOTIDE SEQUENCE</scope>
    <source>
        <strain evidence="18">KCTC 12988</strain>
    </source>
</reference>
<evidence type="ECO:0000256" key="12">
    <source>
        <dbReference type="ARBA" id="ARBA00022837"/>
    </source>
</evidence>
<dbReference type="Proteomes" id="UP000644507">
    <property type="component" value="Unassembled WGS sequence"/>
</dbReference>
<dbReference type="GO" id="GO:0030234">
    <property type="term" value="F:enzyme regulator activity"/>
    <property type="evidence" value="ECO:0007669"/>
    <property type="project" value="InterPro"/>
</dbReference>
<evidence type="ECO:0000256" key="3">
    <source>
        <dbReference type="ARBA" id="ARBA00001936"/>
    </source>
</evidence>
<comment type="cofactor">
    <cofactor evidence="15">
        <name>Zn(2+)</name>
        <dbReference type="ChEBI" id="CHEBI:29105"/>
    </cofactor>
    <text evidence="15">Binds 1 divalent metal cation per subunit.</text>
</comment>
<evidence type="ECO:0000256" key="8">
    <source>
        <dbReference type="ARBA" id="ARBA00016808"/>
    </source>
</evidence>
<feature type="domain" description="SMP-30/Gluconolactonase/LRE-like region" evidence="17">
    <location>
        <begin position="41"/>
        <end position="280"/>
    </location>
</feature>
<evidence type="ECO:0000256" key="1">
    <source>
        <dbReference type="ARBA" id="ARBA00001589"/>
    </source>
</evidence>
<comment type="subcellular location">
    <subcellularLocation>
        <location evidence="5">Cytoplasm</location>
    </subcellularLocation>
</comment>
<keyword evidence="19" id="KW-1185">Reference proteome</keyword>
<dbReference type="SUPFAM" id="SSF63829">
    <property type="entry name" value="Calcium-dependent phosphotriesterase"/>
    <property type="match status" value="1"/>
</dbReference>
<organism evidence="18 19">
    <name type="scientific">Roseibacillus persicicus</name>
    <dbReference type="NCBI Taxonomy" id="454148"/>
    <lineage>
        <taxon>Bacteria</taxon>
        <taxon>Pseudomonadati</taxon>
        <taxon>Verrucomicrobiota</taxon>
        <taxon>Verrucomicrobiia</taxon>
        <taxon>Verrucomicrobiales</taxon>
        <taxon>Verrucomicrobiaceae</taxon>
        <taxon>Roseibacillus</taxon>
    </lineage>
</organism>
<evidence type="ECO:0000256" key="16">
    <source>
        <dbReference type="SAM" id="MobiDB-lite"/>
    </source>
</evidence>
<evidence type="ECO:0000256" key="4">
    <source>
        <dbReference type="ARBA" id="ARBA00001946"/>
    </source>
</evidence>
<feature type="active site" description="Proton donor/acceptor" evidence="14">
    <location>
        <position position="222"/>
    </location>
</feature>
<keyword evidence="10 15" id="KW-0479">Metal-binding</keyword>
<comment type="cofactor">
    <cofactor evidence="4">
        <name>Mg(2+)</name>
        <dbReference type="ChEBI" id="CHEBI:18420"/>
    </cofactor>
</comment>
<feature type="binding site" evidence="15">
    <location>
        <position position="124"/>
    </location>
    <ligand>
        <name>substrate</name>
    </ligand>
</feature>
<evidence type="ECO:0000313" key="19">
    <source>
        <dbReference type="Proteomes" id="UP000644507"/>
    </source>
</evidence>
<dbReference type="PANTHER" id="PTHR10907:SF47">
    <property type="entry name" value="REGUCALCIN"/>
    <property type="match status" value="1"/>
</dbReference>
<feature type="binding site" evidence="15">
    <location>
        <position position="126"/>
    </location>
    <ligand>
        <name>substrate</name>
    </ligand>
</feature>
<dbReference type="InterPro" id="IPR013658">
    <property type="entry name" value="SGL"/>
</dbReference>
<reference evidence="18" key="2">
    <citation type="submission" date="2020-09" db="EMBL/GenBank/DDBJ databases">
        <authorList>
            <person name="Sun Q."/>
            <person name="Kim S."/>
        </authorList>
    </citation>
    <scope>NUCLEOTIDE SEQUENCE</scope>
    <source>
        <strain evidence="18">KCTC 12988</strain>
    </source>
</reference>
<proteinExistence type="inferred from homology"/>
<comment type="caution">
    <text evidence="18">The sequence shown here is derived from an EMBL/GenBank/DDBJ whole genome shotgun (WGS) entry which is preliminary data.</text>
</comment>
<keyword evidence="12" id="KW-0106">Calcium</keyword>
<dbReference type="PRINTS" id="PR01791">
    <property type="entry name" value="REGUCALCIN"/>
</dbReference>
<dbReference type="PRINTS" id="PR01790">
    <property type="entry name" value="SMP30FAMILY"/>
</dbReference>
<dbReference type="PANTHER" id="PTHR10907">
    <property type="entry name" value="REGUCALCIN"/>
    <property type="match status" value="1"/>
</dbReference>
<feature type="binding site" evidence="15">
    <location>
        <position position="172"/>
    </location>
    <ligand>
        <name>a divalent metal cation</name>
        <dbReference type="ChEBI" id="CHEBI:60240"/>
    </ligand>
</feature>
<gene>
    <name evidence="18" type="ORF">GCM10007100_24000</name>
</gene>
<sequence length="312" mass="34134">MKEEYNLGIGQKSDFGICLLSAKGLAGGMEIELAGSYRAKWGEGPIWWSGMLYYVDIESHRVICFDPASGEERLLEVGERVGAVVPRSRGGLVFVGDTGFHLLDEETGEQKPIVDPEPDKDDNRFNDGKCSPDGRLFAGTISLVKKEGDAALYELNPELGVREVFGGVTNSNGIAWSPDGKRVYYIDTPRREIWGFDYNSATGEWSNREVVVDTKHHDTSPDGMAMDAEGKVWVAFCHGGCVARFDVETGEELQRIDLPCVETTACTWGGENLDELYVTTGIHKSIVEEDAGRLFVIKGLGVKGMPANPFAG</sequence>
<dbReference type="InterPro" id="IPR011042">
    <property type="entry name" value="6-blade_b-propeller_TolB-like"/>
</dbReference>
<comment type="similarity">
    <text evidence="6">Belongs to the SMP-30/CGR1 family.</text>
</comment>
<comment type="catalytic activity">
    <reaction evidence="1">
        <text>D-glucono-1,5-lactone + H2O = D-gluconate + H(+)</text>
        <dbReference type="Rhea" id="RHEA:10440"/>
        <dbReference type="ChEBI" id="CHEBI:15377"/>
        <dbReference type="ChEBI" id="CHEBI:15378"/>
        <dbReference type="ChEBI" id="CHEBI:16217"/>
        <dbReference type="ChEBI" id="CHEBI:18391"/>
        <dbReference type="EC" id="3.1.1.17"/>
    </reaction>
</comment>
<feature type="binding site" evidence="15">
    <location>
        <position position="43"/>
    </location>
    <ligand>
        <name>a divalent metal cation</name>
        <dbReference type="ChEBI" id="CHEBI:60240"/>
    </ligand>
</feature>
<dbReference type="GO" id="GO:0005509">
    <property type="term" value="F:calcium ion binding"/>
    <property type="evidence" value="ECO:0007669"/>
    <property type="project" value="InterPro"/>
</dbReference>
<feature type="region of interest" description="Disordered" evidence="16">
    <location>
        <begin position="107"/>
        <end position="128"/>
    </location>
</feature>
<dbReference type="GO" id="GO:0005737">
    <property type="term" value="C:cytoplasm"/>
    <property type="evidence" value="ECO:0007669"/>
    <property type="project" value="UniProtKB-SubCell"/>
</dbReference>
<dbReference type="Gene3D" id="2.120.10.30">
    <property type="entry name" value="TolB, C-terminal domain"/>
    <property type="match status" value="1"/>
</dbReference>
<evidence type="ECO:0000256" key="9">
    <source>
        <dbReference type="ARBA" id="ARBA00022490"/>
    </source>
</evidence>
<name>A0A918WL62_9BACT</name>
<evidence type="ECO:0000256" key="15">
    <source>
        <dbReference type="PIRSR" id="PIRSR605511-2"/>
    </source>
</evidence>
<dbReference type="GO" id="GO:0019853">
    <property type="term" value="P:L-ascorbic acid biosynthetic process"/>
    <property type="evidence" value="ECO:0007669"/>
    <property type="project" value="TreeGrafter"/>
</dbReference>
<comment type="cofactor">
    <cofactor evidence="3">
        <name>Mn(2+)</name>
        <dbReference type="ChEBI" id="CHEBI:29035"/>
    </cofactor>
</comment>
<feature type="binding site" evidence="15">
    <location>
        <position position="222"/>
    </location>
    <ligand>
        <name>a divalent metal cation</name>
        <dbReference type="ChEBI" id="CHEBI:60240"/>
    </ligand>
</feature>
<comment type="cofactor">
    <cofactor evidence="2">
        <name>Ca(2+)</name>
        <dbReference type="ChEBI" id="CHEBI:29108"/>
    </cofactor>
</comment>
<accession>A0A918WL62</accession>
<protein>
    <recommendedName>
        <fullName evidence="8">Regucalcin</fullName>
        <ecNumber evidence="7">3.1.1.17</ecNumber>
    </recommendedName>
    <alternativeName>
        <fullName evidence="13">Gluconolactonase</fullName>
    </alternativeName>
</protein>
<evidence type="ECO:0000256" key="6">
    <source>
        <dbReference type="ARBA" id="ARBA00008853"/>
    </source>
</evidence>
<evidence type="ECO:0000256" key="2">
    <source>
        <dbReference type="ARBA" id="ARBA00001913"/>
    </source>
</evidence>
<evidence type="ECO:0000256" key="14">
    <source>
        <dbReference type="PIRSR" id="PIRSR605511-1"/>
    </source>
</evidence>
<evidence type="ECO:0000256" key="10">
    <source>
        <dbReference type="ARBA" id="ARBA00022723"/>
    </source>
</evidence>
<dbReference type="GO" id="GO:0004341">
    <property type="term" value="F:gluconolactonase activity"/>
    <property type="evidence" value="ECO:0007669"/>
    <property type="project" value="UniProtKB-EC"/>
</dbReference>
<dbReference type="InterPro" id="IPR005511">
    <property type="entry name" value="SMP-30"/>
</dbReference>
<evidence type="ECO:0000256" key="13">
    <source>
        <dbReference type="ARBA" id="ARBA00032464"/>
    </source>
</evidence>